<dbReference type="PROSITE" id="PS50923">
    <property type="entry name" value="SUSHI"/>
    <property type="match status" value="4"/>
</dbReference>
<dbReference type="EMBL" id="JAULUE010002054">
    <property type="protein sequence ID" value="KAK5895444.1"/>
    <property type="molecule type" value="Genomic_DNA"/>
</dbReference>
<dbReference type="SUPFAM" id="SSF57535">
    <property type="entry name" value="Complement control module/SCR domain"/>
    <property type="match status" value="4"/>
</dbReference>
<evidence type="ECO:0000256" key="2">
    <source>
        <dbReference type="ARBA" id="ARBA00022729"/>
    </source>
</evidence>
<dbReference type="Pfam" id="PF00084">
    <property type="entry name" value="Sushi"/>
    <property type="match status" value="4"/>
</dbReference>
<feature type="chain" id="PRO_5042908385" description="Sushi domain-containing protein" evidence="8">
    <location>
        <begin position="22"/>
        <end position="373"/>
    </location>
</feature>
<feature type="region of interest" description="Disordered" evidence="6">
    <location>
        <begin position="258"/>
        <end position="309"/>
    </location>
</feature>
<keyword evidence="7" id="KW-0472">Membrane</keyword>
<feature type="transmembrane region" description="Helical" evidence="7">
    <location>
        <begin position="312"/>
        <end position="333"/>
    </location>
</feature>
<feature type="disulfide bond" evidence="5">
    <location>
        <begin position="233"/>
        <end position="260"/>
    </location>
</feature>
<dbReference type="PANTHER" id="PTHR45656:SF4">
    <property type="entry name" value="PROTEIN CBR-CLEC-78"/>
    <property type="match status" value="1"/>
</dbReference>
<feature type="region of interest" description="Disordered" evidence="6">
    <location>
        <begin position="344"/>
        <end position="373"/>
    </location>
</feature>
<keyword evidence="1 5" id="KW-0768">Sushi</keyword>
<dbReference type="PANTHER" id="PTHR45656">
    <property type="entry name" value="PROTEIN CBR-CLEC-78"/>
    <property type="match status" value="1"/>
</dbReference>
<keyword evidence="3" id="KW-0677">Repeat</keyword>
<keyword evidence="7" id="KW-0812">Transmembrane</keyword>
<comment type="caution">
    <text evidence="10">The sequence shown here is derived from an EMBL/GenBank/DDBJ whole genome shotgun (WGS) entry which is preliminary data.</text>
</comment>
<dbReference type="CDD" id="cd00033">
    <property type="entry name" value="CCP"/>
    <property type="match status" value="4"/>
</dbReference>
<evidence type="ECO:0000256" key="5">
    <source>
        <dbReference type="PROSITE-ProRule" id="PRU00302"/>
    </source>
</evidence>
<feature type="domain" description="Sushi" evidence="9">
    <location>
        <begin position="143"/>
        <end position="202"/>
    </location>
</feature>
<accession>A0AAN8GXD0</accession>
<feature type="disulfide bond" evidence="5">
    <location>
        <begin position="173"/>
        <end position="200"/>
    </location>
</feature>
<dbReference type="InterPro" id="IPR035976">
    <property type="entry name" value="Sushi/SCR/CCP_sf"/>
</dbReference>
<evidence type="ECO:0000259" key="9">
    <source>
        <dbReference type="PROSITE" id="PS50923"/>
    </source>
</evidence>
<sequence>MAASFLLLLLTSAGLFLSAQAQDCPRPAGGVNMGLKGDDVLLQAFPDGTTVAFACDVGFVSAGGSASVTCTAGSWSALRMTCDRKSCGAFDEVPNGSLDYPEGNEFGDRLTVTCNPGYNMVGNAHILCGNGGWMGRAPVCEVMYCQPPETPTIGSFYPVKEEYEYREVIQFSCPETFTLNGSKSLSCSETGVFLPAVPKCVHVDCKEPVVEFGHWVAGSRGPYTYKATVTFKCNEGYRMTNSATITCEINERWEPELPKCEAVPTDKTTTTKSPESTKKPTAVPADKTTTTKSPESTKKPTAAPDPNDGKRLYTGLGVAFAVTALVAIAIGLWRCGFLKWPMEKPGSGRGHARTVPTEEEVELGKRDDDAAAP</sequence>
<gene>
    <name evidence="10" type="ORF">CesoFtcFv8_012036</name>
</gene>
<dbReference type="Gene3D" id="2.10.70.10">
    <property type="entry name" value="Complement Module, domain 1"/>
    <property type="match status" value="4"/>
</dbReference>
<comment type="caution">
    <text evidence="5">Lacks conserved residue(s) required for the propagation of feature annotation.</text>
</comment>
<dbReference type="InterPro" id="IPR051277">
    <property type="entry name" value="SEZ6_CSMD_C4BPB_Regulators"/>
</dbReference>
<keyword evidence="2 8" id="KW-0732">Signal</keyword>
<evidence type="ECO:0000256" key="4">
    <source>
        <dbReference type="ARBA" id="ARBA00023157"/>
    </source>
</evidence>
<feature type="domain" description="Sushi" evidence="9">
    <location>
        <begin position="203"/>
        <end position="262"/>
    </location>
</feature>
<dbReference type="InterPro" id="IPR000436">
    <property type="entry name" value="Sushi_SCR_CCP_dom"/>
</dbReference>
<dbReference type="FunFam" id="2.10.70.10:FF:000014">
    <property type="entry name" value="Membrane cofactor protein"/>
    <property type="match status" value="1"/>
</dbReference>
<protein>
    <recommendedName>
        <fullName evidence="9">Sushi domain-containing protein</fullName>
    </recommendedName>
</protein>
<evidence type="ECO:0000313" key="10">
    <source>
        <dbReference type="EMBL" id="KAK5895444.1"/>
    </source>
</evidence>
<name>A0AAN8GXD0_9TELE</name>
<feature type="signal peptide" evidence="8">
    <location>
        <begin position="1"/>
        <end position="21"/>
    </location>
</feature>
<feature type="disulfide bond" evidence="5">
    <location>
        <begin position="55"/>
        <end position="82"/>
    </location>
</feature>
<dbReference type="Proteomes" id="UP001335648">
    <property type="component" value="Unassembled WGS sequence"/>
</dbReference>
<feature type="domain" description="Sushi" evidence="9">
    <location>
        <begin position="85"/>
        <end position="142"/>
    </location>
</feature>
<feature type="compositionally biased region" description="Low complexity" evidence="6">
    <location>
        <begin position="265"/>
        <end position="274"/>
    </location>
</feature>
<evidence type="ECO:0000256" key="3">
    <source>
        <dbReference type="ARBA" id="ARBA00022737"/>
    </source>
</evidence>
<evidence type="ECO:0000256" key="7">
    <source>
        <dbReference type="SAM" id="Phobius"/>
    </source>
</evidence>
<evidence type="ECO:0000256" key="8">
    <source>
        <dbReference type="SAM" id="SignalP"/>
    </source>
</evidence>
<evidence type="ECO:0000256" key="1">
    <source>
        <dbReference type="ARBA" id="ARBA00022659"/>
    </source>
</evidence>
<dbReference type="AlphaFoldDB" id="A0AAN8GXD0"/>
<organism evidence="10 11">
    <name type="scientific">Champsocephalus esox</name>
    <name type="common">pike icefish</name>
    <dbReference type="NCBI Taxonomy" id="159716"/>
    <lineage>
        <taxon>Eukaryota</taxon>
        <taxon>Metazoa</taxon>
        <taxon>Chordata</taxon>
        <taxon>Craniata</taxon>
        <taxon>Vertebrata</taxon>
        <taxon>Euteleostomi</taxon>
        <taxon>Actinopterygii</taxon>
        <taxon>Neopterygii</taxon>
        <taxon>Teleostei</taxon>
        <taxon>Neoteleostei</taxon>
        <taxon>Acanthomorphata</taxon>
        <taxon>Eupercaria</taxon>
        <taxon>Perciformes</taxon>
        <taxon>Notothenioidei</taxon>
        <taxon>Channichthyidae</taxon>
        <taxon>Champsocephalus</taxon>
    </lineage>
</organism>
<feature type="compositionally biased region" description="Basic and acidic residues" evidence="6">
    <location>
        <begin position="362"/>
        <end position="373"/>
    </location>
</feature>
<keyword evidence="7" id="KW-1133">Transmembrane helix</keyword>
<evidence type="ECO:0000256" key="6">
    <source>
        <dbReference type="SAM" id="MobiDB-lite"/>
    </source>
</evidence>
<keyword evidence="4 5" id="KW-1015">Disulfide bond</keyword>
<dbReference type="SMART" id="SM00032">
    <property type="entry name" value="CCP"/>
    <property type="match status" value="4"/>
</dbReference>
<feature type="domain" description="Sushi" evidence="9">
    <location>
        <begin position="22"/>
        <end position="84"/>
    </location>
</feature>
<evidence type="ECO:0000313" key="11">
    <source>
        <dbReference type="Proteomes" id="UP001335648"/>
    </source>
</evidence>
<keyword evidence="11" id="KW-1185">Reference proteome</keyword>
<reference evidence="10 11" key="1">
    <citation type="journal article" date="2023" name="Mol. Biol. Evol.">
        <title>Genomics of Secondarily Temperate Adaptation in the Only Non-Antarctic Icefish.</title>
        <authorList>
            <person name="Rivera-Colon A.G."/>
            <person name="Rayamajhi N."/>
            <person name="Minhas B.F."/>
            <person name="Madrigal G."/>
            <person name="Bilyk K.T."/>
            <person name="Yoon V."/>
            <person name="Hune M."/>
            <person name="Gregory S."/>
            <person name="Cheng C.H.C."/>
            <person name="Catchen J.M."/>
        </authorList>
    </citation>
    <scope>NUCLEOTIDE SEQUENCE [LARGE SCALE GENOMIC DNA]</scope>
    <source>
        <strain evidence="10">JC2023a</strain>
    </source>
</reference>
<proteinExistence type="predicted"/>